<dbReference type="PANTHER" id="PTHR43046">
    <property type="entry name" value="GDP-MANNOSE MANNOSYL HYDROLASE"/>
    <property type="match status" value="1"/>
</dbReference>
<dbReference type="InterPro" id="IPR000086">
    <property type="entry name" value="NUDIX_hydrolase_dom"/>
</dbReference>
<dbReference type="GO" id="GO:0016787">
    <property type="term" value="F:hydrolase activity"/>
    <property type="evidence" value="ECO:0007669"/>
    <property type="project" value="UniProtKB-KW"/>
</dbReference>
<organism evidence="6 7">
    <name type="scientific">Pseudosporangium ferrugineum</name>
    <dbReference type="NCBI Taxonomy" id="439699"/>
    <lineage>
        <taxon>Bacteria</taxon>
        <taxon>Bacillati</taxon>
        <taxon>Actinomycetota</taxon>
        <taxon>Actinomycetes</taxon>
        <taxon>Micromonosporales</taxon>
        <taxon>Micromonosporaceae</taxon>
        <taxon>Pseudosporangium</taxon>
    </lineage>
</organism>
<evidence type="ECO:0000313" key="6">
    <source>
        <dbReference type="EMBL" id="PRY29473.1"/>
    </source>
</evidence>
<sequence length="162" mass="18144">MALTWAESYLGRVRSSVGDADTLLFVGARGVILDEQGRLLLIQRSDNHRWAIPAGAMELGESMEQCAIREVWEETGLRATSLTPFAFHSSATYTNEWGHSYQQILMSFRIHTWEGELQKVTDESVDAGFFPVDALPGPRSLIIEETLADLATFERTGRLILK</sequence>
<keyword evidence="3 4" id="KW-0378">Hydrolase</keyword>
<reference evidence="6 7" key="1">
    <citation type="submission" date="2018-03" db="EMBL/GenBank/DDBJ databases">
        <title>Genomic Encyclopedia of Archaeal and Bacterial Type Strains, Phase II (KMG-II): from individual species to whole genera.</title>
        <authorList>
            <person name="Goeker M."/>
        </authorList>
    </citation>
    <scope>NUCLEOTIDE SEQUENCE [LARGE SCALE GENOMIC DNA]</scope>
    <source>
        <strain evidence="6 7">DSM 45348</strain>
    </source>
</reference>
<comment type="caution">
    <text evidence="6">The sequence shown here is derived from an EMBL/GenBank/DDBJ whole genome shotgun (WGS) entry which is preliminary data.</text>
</comment>
<evidence type="ECO:0000256" key="3">
    <source>
        <dbReference type="ARBA" id="ARBA00022801"/>
    </source>
</evidence>
<dbReference type="Proteomes" id="UP000239209">
    <property type="component" value="Unassembled WGS sequence"/>
</dbReference>
<dbReference type="InterPro" id="IPR015797">
    <property type="entry name" value="NUDIX_hydrolase-like_dom_sf"/>
</dbReference>
<dbReference type="Pfam" id="PF00293">
    <property type="entry name" value="NUDIX"/>
    <property type="match status" value="1"/>
</dbReference>
<name>A0A2T0S842_9ACTN</name>
<dbReference type="PRINTS" id="PR00502">
    <property type="entry name" value="NUDIXFAMILY"/>
</dbReference>
<accession>A0A2T0S842</accession>
<comment type="similarity">
    <text evidence="2 4">Belongs to the Nudix hydrolase family.</text>
</comment>
<comment type="cofactor">
    <cofactor evidence="1">
        <name>Mg(2+)</name>
        <dbReference type="ChEBI" id="CHEBI:18420"/>
    </cofactor>
</comment>
<evidence type="ECO:0000256" key="1">
    <source>
        <dbReference type="ARBA" id="ARBA00001946"/>
    </source>
</evidence>
<gene>
    <name evidence="6" type="ORF">CLV70_106192</name>
</gene>
<keyword evidence="7" id="KW-1185">Reference proteome</keyword>
<dbReference type="AlphaFoldDB" id="A0A2T0S842"/>
<dbReference type="SUPFAM" id="SSF55811">
    <property type="entry name" value="Nudix"/>
    <property type="match status" value="1"/>
</dbReference>
<dbReference type="PANTHER" id="PTHR43046:SF2">
    <property type="entry name" value="8-OXO-DGTP DIPHOSPHATASE-RELATED"/>
    <property type="match status" value="1"/>
</dbReference>
<evidence type="ECO:0000313" key="7">
    <source>
        <dbReference type="Proteomes" id="UP000239209"/>
    </source>
</evidence>
<dbReference type="EMBL" id="PVZG01000006">
    <property type="protein sequence ID" value="PRY29473.1"/>
    <property type="molecule type" value="Genomic_DNA"/>
</dbReference>
<dbReference type="InterPro" id="IPR020084">
    <property type="entry name" value="NUDIX_hydrolase_CS"/>
</dbReference>
<dbReference type="OrthoDB" id="9804442at2"/>
<protein>
    <submittedName>
        <fullName evidence="6">ADP-ribose pyrophosphatase YjhB (NUDIX family)</fullName>
    </submittedName>
</protein>
<evidence type="ECO:0000256" key="4">
    <source>
        <dbReference type="RuleBase" id="RU003476"/>
    </source>
</evidence>
<dbReference type="Gene3D" id="3.90.79.10">
    <property type="entry name" value="Nucleoside Triphosphate Pyrophosphohydrolase"/>
    <property type="match status" value="1"/>
</dbReference>
<proteinExistence type="inferred from homology"/>
<evidence type="ECO:0000256" key="2">
    <source>
        <dbReference type="ARBA" id="ARBA00005582"/>
    </source>
</evidence>
<dbReference type="InterPro" id="IPR020476">
    <property type="entry name" value="Nudix_hydrolase"/>
</dbReference>
<dbReference type="RefSeq" id="WP_106127119.1">
    <property type="nucleotide sequence ID" value="NZ_PVZG01000006.1"/>
</dbReference>
<dbReference type="PROSITE" id="PS51462">
    <property type="entry name" value="NUDIX"/>
    <property type="match status" value="1"/>
</dbReference>
<evidence type="ECO:0000259" key="5">
    <source>
        <dbReference type="PROSITE" id="PS51462"/>
    </source>
</evidence>
<feature type="domain" description="Nudix hydrolase" evidence="5">
    <location>
        <begin position="23"/>
        <end position="151"/>
    </location>
</feature>
<dbReference type="PROSITE" id="PS00893">
    <property type="entry name" value="NUDIX_BOX"/>
    <property type="match status" value="1"/>
</dbReference>